<reference evidence="1 2" key="1">
    <citation type="journal article" date="2015" name="Genome Biol. Evol.">
        <title>Comparative Genomics of a Bacterivorous Green Alga Reveals Evolutionary Causalities and Consequences of Phago-Mixotrophic Mode of Nutrition.</title>
        <authorList>
            <person name="Burns J.A."/>
            <person name="Paasch A."/>
            <person name="Narechania A."/>
            <person name="Kim E."/>
        </authorList>
    </citation>
    <scope>NUCLEOTIDE SEQUENCE [LARGE SCALE GENOMIC DNA]</scope>
    <source>
        <strain evidence="1 2">PLY_AMNH</strain>
    </source>
</reference>
<gene>
    <name evidence="1" type="ORF">CYMTET_48742</name>
</gene>
<dbReference type="AlphaFoldDB" id="A0AAE0BT96"/>
<evidence type="ECO:0000313" key="2">
    <source>
        <dbReference type="Proteomes" id="UP001190700"/>
    </source>
</evidence>
<dbReference type="EMBL" id="LGRX02033384">
    <property type="protein sequence ID" value="KAK3241490.1"/>
    <property type="molecule type" value="Genomic_DNA"/>
</dbReference>
<organism evidence="1 2">
    <name type="scientific">Cymbomonas tetramitiformis</name>
    <dbReference type="NCBI Taxonomy" id="36881"/>
    <lineage>
        <taxon>Eukaryota</taxon>
        <taxon>Viridiplantae</taxon>
        <taxon>Chlorophyta</taxon>
        <taxon>Pyramimonadophyceae</taxon>
        <taxon>Pyramimonadales</taxon>
        <taxon>Pyramimonadaceae</taxon>
        <taxon>Cymbomonas</taxon>
    </lineage>
</organism>
<proteinExistence type="predicted"/>
<accession>A0AAE0BT96</accession>
<evidence type="ECO:0000313" key="1">
    <source>
        <dbReference type="EMBL" id="KAK3241490.1"/>
    </source>
</evidence>
<dbReference type="Proteomes" id="UP001190700">
    <property type="component" value="Unassembled WGS sequence"/>
</dbReference>
<name>A0AAE0BT96_9CHLO</name>
<dbReference type="PANTHER" id="PTHR39290">
    <property type="entry name" value="C3H1-TYPE DOMAIN-CONTAINING PROTEIN-RELATED"/>
    <property type="match status" value="1"/>
</dbReference>
<protein>
    <submittedName>
        <fullName evidence="1">Uncharacterized protein</fullName>
    </submittedName>
</protein>
<comment type="caution">
    <text evidence="1">The sequence shown here is derived from an EMBL/GenBank/DDBJ whole genome shotgun (WGS) entry which is preliminary data.</text>
</comment>
<keyword evidence="2" id="KW-1185">Reference proteome</keyword>
<sequence>MSDPRQRFGEELWDANNFELAYNTIWQERMKELEQIPGYLESTTGNAPVPPLAAMYTAIMVAPARRLFSWAVPSTEAIHCIHEAAPGGVVEIGAGTGYWAHLLRLHGTAIAAYDIHPTDGSERNGHHAVEMGSDEFENAPPFTEVEQGVPEVAAEHPQSALLLCWPPREEPEVPSYVASMAARALQSYRGDTVLYIGEYLADRENGGMTAGPVFHDRLKKWGEMERSVELPQWPNARDSLMVWRRGMAHSALVGRNRVAELEVGQQRQLRYLQSLPHRGSGEAEKIRQSALASQRMAWENAATAQMLTRANNGGAKPRNGLERNLVEAVRARAPWWQRLLLRGL</sequence>
<dbReference type="PANTHER" id="PTHR39290:SF6">
    <property type="entry name" value="S-ADENOSYL-L-METHIONINE-DEPENDENT METHYLTRANSFERASES SUPERFAMILY PROTEIN"/>
    <property type="match status" value="1"/>
</dbReference>